<organism evidence="1 2">
    <name type="scientific">Microvirga aerophila</name>
    <dbReference type="NCBI Taxonomy" id="670291"/>
    <lineage>
        <taxon>Bacteria</taxon>
        <taxon>Pseudomonadati</taxon>
        <taxon>Pseudomonadota</taxon>
        <taxon>Alphaproteobacteria</taxon>
        <taxon>Hyphomicrobiales</taxon>
        <taxon>Methylobacteriaceae</taxon>
        <taxon>Microvirga</taxon>
    </lineage>
</organism>
<dbReference type="EMBL" id="BJYU01000051">
    <property type="protein sequence ID" value="GEO15926.1"/>
    <property type="molecule type" value="Genomic_DNA"/>
</dbReference>
<comment type="caution">
    <text evidence="1">The sequence shown here is derived from an EMBL/GenBank/DDBJ whole genome shotgun (WGS) entry which is preliminary data.</text>
</comment>
<evidence type="ECO:0000313" key="2">
    <source>
        <dbReference type="Proteomes" id="UP000321085"/>
    </source>
</evidence>
<name>A0A512BVD8_9HYPH</name>
<reference evidence="1 2" key="1">
    <citation type="submission" date="2019-07" db="EMBL/GenBank/DDBJ databases">
        <title>Whole genome shotgun sequence of Microvirga aerophila NBRC 106136.</title>
        <authorList>
            <person name="Hosoyama A."/>
            <person name="Uohara A."/>
            <person name="Ohji S."/>
            <person name="Ichikawa N."/>
        </authorList>
    </citation>
    <scope>NUCLEOTIDE SEQUENCE [LARGE SCALE GENOMIC DNA]</scope>
    <source>
        <strain evidence="1 2">NBRC 106136</strain>
    </source>
</reference>
<dbReference type="AlphaFoldDB" id="A0A512BVD8"/>
<dbReference type="Proteomes" id="UP000321085">
    <property type="component" value="Unassembled WGS sequence"/>
</dbReference>
<keyword evidence="2" id="KW-1185">Reference proteome</keyword>
<gene>
    <name evidence="1" type="ORF">MAE02_36220</name>
</gene>
<accession>A0A512BVD8</accession>
<sequence>MKGNVEGRIGRADRGYHLVGAGIEPAQIDSEMRKPSFKAELEQMMGAFSHRCG</sequence>
<evidence type="ECO:0000313" key="1">
    <source>
        <dbReference type="EMBL" id="GEO15926.1"/>
    </source>
</evidence>
<proteinExistence type="predicted"/>
<protein>
    <submittedName>
        <fullName evidence="1">Uncharacterized protein</fullName>
    </submittedName>
</protein>